<keyword evidence="2 5" id="KW-0812">Transmembrane</keyword>
<dbReference type="GO" id="GO:0022857">
    <property type="term" value="F:transmembrane transporter activity"/>
    <property type="evidence" value="ECO:0007669"/>
    <property type="project" value="InterPro"/>
</dbReference>
<evidence type="ECO:0000256" key="1">
    <source>
        <dbReference type="ARBA" id="ARBA00004141"/>
    </source>
</evidence>
<dbReference type="STRING" id="237682.SAMN05421676_101320"/>
<comment type="subcellular location">
    <subcellularLocation>
        <location evidence="1">Membrane</location>
        <topology evidence="1">Multi-pass membrane protein</topology>
    </subcellularLocation>
</comment>
<dbReference type="InterPro" id="IPR051679">
    <property type="entry name" value="DASS-Related_Transporters"/>
</dbReference>
<feature type="transmembrane region" description="Helical" evidence="5">
    <location>
        <begin position="189"/>
        <end position="216"/>
    </location>
</feature>
<evidence type="ECO:0000256" key="5">
    <source>
        <dbReference type="SAM" id="Phobius"/>
    </source>
</evidence>
<dbReference type="EMBL" id="FOHJ01000001">
    <property type="protein sequence ID" value="SES73529.1"/>
    <property type="molecule type" value="Genomic_DNA"/>
</dbReference>
<dbReference type="Pfam" id="PF00939">
    <property type="entry name" value="Na_sulph_symp"/>
    <property type="match status" value="1"/>
</dbReference>
<gene>
    <name evidence="6" type="ORF">SAMN05421676_101320</name>
</gene>
<reference evidence="7" key="1">
    <citation type="submission" date="2016-10" db="EMBL/GenBank/DDBJ databases">
        <authorList>
            <person name="Varghese N."/>
            <person name="Submissions S."/>
        </authorList>
    </citation>
    <scope>NUCLEOTIDE SEQUENCE [LARGE SCALE GENOMIC DNA]</scope>
    <source>
        <strain evidence="7">CGMCC 1.3566</strain>
    </source>
</reference>
<dbReference type="PANTHER" id="PTHR43652:SF2">
    <property type="entry name" value="BASIC AMINO ACID ANTIPORTER YFCC-RELATED"/>
    <property type="match status" value="1"/>
</dbReference>
<dbReference type="InterPro" id="IPR001898">
    <property type="entry name" value="SLC13A/DASS"/>
</dbReference>
<feature type="transmembrane region" description="Helical" evidence="5">
    <location>
        <begin position="236"/>
        <end position="255"/>
    </location>
</feature>
<feature type="transmembrane region" description="Helical" evidence="5">
    <location>
        <begin position="63"/>
        <end position="89"/>
    </location>
</feature>
<feature type="transmembrane region" description="Helical" evidence="5">
    <location>
        <begin position="284"/>
        <end position="302"/>
    </location>
</feature>
<keyword evidence="4 5" id="KW-0472">Membrane</keyword>
<evidence type="ECO:0000256" key="2">
    <source>
        <dbReference type="ARBA" id="ARBA00022692"/>
    </source>
</evidence>
<sequence>MKIPMKPQVYKKEPIPYAKWKLIVNRGLLSSCLLGIVLLSQSTFLDSFSSEQQLTLGLLVFAIYLWTLGPLPSGAVSMLVLSSMLILGLTDTVEEAVAGFLSPALYFIFVLSLISQALTRVGIDKVIARMIMKMSKGGAHIIIIGLPLFMLVLPIVLPSAVARFKILFPLVERLNEYYGYSEKSLFKKYCAYILGIFNQTATMIIFTGGGLAVLAWQLIRDYHIAEISWIEWLLKMAPPIWIGLIILMVLAWQFFKKTTPVVDQKKTATQKKESQSIQSESIPAKLWVVIGTFICMIFVWIFTNPQHVPLVLPPMLLVVIYSLPSFGLIDNQLIRNYDWENFLLLGSSFSLALLIDNNGTAEVLAGQLIMFIPTEAGEAIKVVIIALLVYIIRFLFTVPSSALVVIFPIIISYAELIGVQSIALALLVLLIIGGMTVIPIHSPTTFYAFETGVLSKKEQYVMGTFSSFLMMIVAVIAALYYW</sequence>
<dbReference type="PANTHER" id="PTHR43652">
    <property type="entry name" value="BASIC AMINO ACID ANTIPORTER YFCC-RELATED"/>
    <property type="match status" value="1"/>
</dbReference>
<evidence type="ECO:0000256" key="3">
    <source>
        <dbReference type="ARBA" id="ARBA00022989"/>
    </source>
</evidence>
<feature type="transmembrane region" description="Helical" evidence="5">
    <location>
        <begin position="138"/>
        <end position="157"/>
    </location>
</feature>
<name>A0A1H9YY71_9BACI</name>
<protein>
    <submittedName>
        <fullName evidence="6">Anion transporter</fullName>
    </submittedName>
</protein>
<evidence type="ECO:0000256" key="4">
    <source>
        <dbReference type="ARBA" id="ARBA00023136"/>
    </source>
</evidence>
<dbReference type="Proteomes" id="UP000199095">
    <property type="component" value="Unassembled WGS sequence"/>
</dbReference>
<keyword evidence="3 5" id="KW-1133">Transmembrane helix</keyword>
<feature type="transmembrane region" description="Helical" evidence="5">
    <location>
        <begin position="308"/>
        <end position="329"/>
    </location>
</feature>
<feature type="transmembrane region" description="Helical" evidence="5">
    <location>
        <begin position="460"/>
        <end position="481"/>
    </location>
</feature>
<accession>A0A1H9YY71</accession>
<feature type="transmembrane region" description="Helical" evidence="5">
    <location>
        <begin position="379"/>
        <end position="410"/>
    </location>
</feature>
<organism evidence="6 7">
    <name type="scientific">Salinibacillus kushneri</name>
    <dbReference type="NCBI Taxonomy" id="237682"/>
    <lineage>
        <taxon>Bacteria</taxon>
        <taxon>Bacillati</taxon>
        <taxon>Bacillota</taxon>
        <taxon>Bacilli</taxon>
        <taxon>Bacillales</taxon>
        <taxon>Bacillaceae</taxon>
        <taxon>Salinibacillus</taxon>
    </lineage>
</organism>
<evidence type="ECO:0000313" key="7">
    <source>
        <dbReference type="Proteomes" id="UP000199095"/>
    </source>
</evidence>
<dbReference type="AlphaFoldDB" id="A0A1H9YY71"/>
<proteinExistence type="predicted"/>
<feature type="transmembrane region" description="Helical" evidence="5">
    <location>
        <begin position="96"/>
        <end position="118"/>
    </location>
</feature>
<keyword evidence="7" id="KW-1185">Reference proteome</keyword>
<dbReference type="GO" id="GO:0005886">
    <property type="term" value="C:plasma membrane"/>
    <property type="evidence" value="ECO:0007669"/>
    <property type="project" value="TreeGrafter"/>
</dbReference>
<evidence type="ECO:0000313" key="6">
    <source>
        <dbReference type="EMBL" id="SES73529.1"/>
    </source>
</evidence>
<feature type="transmembrane region" description="Helical" evidence="5">
    <location>
        <begin position="422"/>
        <end position="440"/>
    </location>
</feature>